<keyword evidence="5" id="KW-0175">Coiled coil</keyword>
<evidence type="ECO:0000256" key="2">
    <source>
        <dbReference type="ARBA" id="ARBA00023224"/>
    </source>
</evidence>
<comment type="caution">
    <text evidence="7">The sequence shown here is derived from an EMBL/GenBank/DDBJ whole genome shotgun (WGS) entry which is preliminary data.</text>
</comment>
<organism evidence="7 8">
    <name type="scientific">Vreelandella gomseomensis</name>
    <dbReference type="NCBI Taxonomy" id="370766"/>
    <lineage>
        <taxon>Bacteria</taxon>
        <taxon>Pseudomonadati</taxon>
        <taxon>Pseudomonadota</taxon>
        <taxon>Gammaproteobacteria</taxon>
        <taxon>Oceanospirillales</taxon>
        <taxon>Halomonadaceae</taxon>
        <taxon>Vreelandella</taxon>
    </lineage>
</organism>
<dbReference type="InterPro" id="IPR051310">
    <property type="entry name" value="MCP_chemotaxis"/>
</dbReference>
<sequence length="373" mass="39807">MSAADVHHWGNHNAQSDSHPPLWHRALKTALVVGPVLTVINQFEALWALSGFSVWQFALTMLVPFCVSWLGASGAKQHFGRTSQRQADRFDDIAGLADKIAHNAHTVNQASQQRHAFIEQVLSHSRGTGKEAEHLQVTAEQSCKTLRQANHDAADVNTRIQHVADGMSEGRSLTQQTADAVATFSQQFDDIQGMAASIQHIATQTNLLAVNARVEAARAGEAGRGFAVVAMEVNKLADSAANAANDIHQRLDALSATTTDVKQKMQALQAQIDALEAESQAGQRGVETVSTAIDHATGAADEAAGHAMRQVEATRGVIRDLEQVLDDTQKAIERSASNHQLALELSRVAHPVVPTLPESSPALPASGAQNGVA</sequence>
<dbReference type="InterPro" id="IPR004090">
    <property type="entry name" value="Chemotax_Me-accpt_rcpt"/>
</dbReference>
<protein>
    <submittedName>
        <fullName evidence="7">Methyl-accepting chemotaxis protein</fullName>
    </submittedName>
</protein>
<name>A0ABU1G8W8_9GAMM</name>
<dbReference type="PANTHER" id="PTHR43531">
    <property type="entry name" value="PROTEIN ICFG"/>
    <property type="match status" value="1"/>
</dbReference>
<evidence type="ECO:0000259" key="6">
    <source>
        <dbReference type="PROSITE" id="PS50111"/>
    </source>
</evidence>
<evidence type="ECO:0000256" key="4">
    <source>
        <dbReference type="PROSITE-ProRule" id="PRU00284"/>
    </source>
</evidence>
<feature type="coiled-coil region" evidence="5">
    <location>
        <begin position="251"/>
        <end position="285"/>
    </location>
</feature>
<dbReference type="PANTHER" id="PTHR43531:SF11">
    <property type="entry name" value="METHYL-ACCEPTING CHEMOTAXIS PROTEIN 3"/>
    <property type="match status" value="1"/>
</dbReference>
<keyword evidence="8" id="KW-1185">Reference proteome</keyword>
<keyword evidence="2 4" id="KW-0807">Transducer</keyword>
<evidence type="ECO:0000256" key="3">
    <source>
        <dbReference type="ARBA" id="ARBA00029447"/>
    </source>
</evidence>
<dbReference type="Gene3D" id="1.10.287.950">
    <property type="entry name" value="Methyl-accepting chemotaxis protein"/>
    <property type="match status" value="1"/>
</dbReference>
<evidence type="ECO:0000313" key="7">
    <source>
        <dbReference type="EMBL" id="MDR5873529.1"/>
    </source>
</evidence>
<evidence type="ECO:0000313" key="8">
    <source>
        <dbReference type="Proteomes" id="UP001269267"/>
    </source>
</evidence>
<evidence type="ECO:0000256" key="1">
    <source>
        <dbReference type="ARBA" id="ARBA00022500"/>
    </source>
</evidence>
<reference evidence="7 8" key="1">
    <citation type="submission" date="2023-04" db="EMBL/GenBank/DDBJ databases">
        <title>A long-awaited taxogenomic arrangement of the family Halomonadaceae.</title>
        <authorList>
            <person name="De La Haba R."/>
            <person name="Chuvochina M."/>
            <person name="Wittouck S."/>
            <person name="Arahal D.R."/>
            <person name="Sanchez-Porro C."/>
            <person name="Hugenholtz P."/>
            <person name="Ventosa A."/>
        </authorList>
    </citation>
    <scope>NUCLEOTIDE SEQUENCE [LARGE SCALE GENOMIC DNA]</scope>
    <source>
        <strain evidence="7 8">DSM 18042</strain>
    </source>
</reference>
<evidence type="ECO:0000256" key="5">
    <source>
        <dbReference type="SAM" id="Coils"/>
    </source>
</evidence>
<gene>
    <name evidence="7" type="ORF">QC815_01185</name>
</gene>
<dbReference type="EMBL" id="JARWAI010000001">
    <property type="protein sequence ID" value="MDR5873529.1"/>
    <property type="molecule type" value="Genomic_DNA"/>
</dbReference>
<dbReference type="SMART" id="SM00283">
    <property type="entry name" value="MA"/>
    <property type="match status" value="1"/>
</dbReference>
<dbReference type="PROSITE" id="PS50111">
    <property type="entry name" value="CHEMOTAXIS_TRANSDUC_2"/>
    <property type="match status" value="1"/>
</dbReference>
<dbReference type="RefSeq" id="WP_309766513.1">
    <property type="nucleotide sequence ID" value="NZ_JARWAI010000001.1"/>
</dbReference>
<dbReference type="Pfam" id="PF00015">
    <property type="entry name" value="MCPsignal"/>
    <property type="match status" value="1"/>
</dbReference>
<proteinExistence type="inferred from homology"/>
<dbReference type="SUPFAM" id="SSF58104">
    <property type="entry name" value="Methyl-accepting chemotaxis protein (MCP) signaling domain"/>
    <property type="match status" value="1"/>
</dbReference>
<comment type="similarity">
    <text evidence="3">Belongs to the methyl-accepting chemotaxis (MCP) protein family.</text>
</comment>
<dbReference type="PRINTS" id="PR00260">
    <property type="entry name" value="CHEMTRNSDUCR"/>
</dbReference>
<accession>A0ABU1G8W8</accession>
<feature type="domain" description="Methyl-accepting transducer" evidence="6">
    <location>
        <begin position="89"/>
        <end position="325"/>
    </location>
</feature>
<keyword evidence="1" id="KW-0145">Chemotaxis</keyword>
<dbReference type="InterPro" id="IPR004089">
    <property type="entry name" value="MCPsignal_dom"/>
</dbReference>
<dbReference type="Proteomes" id="UP001269267">
    <property type="component" value="Unassembled WGS sequence"/>
</dbReference>